<evidence type="ECO:0000313" key="3">
    <source>
        <dbReference type="Proteomes" id="UP000434052"/>
    </source>
</evidence>
<evidence type="ECO:0000313" key="2">
    <source>
        <dbReference type="EMBL" id="TVM35742.1"/>
    </source>
</evidence>
<dbReference type="AlphaFoldDB" id="A0A6P1ZJF2"/>
<proteinExistence type="predicted"/>
<keyword evidence="1" id="KW-1133">Transmembrane helix</keyword>
<gene>
    <name evidence="2" type="ORF">DQK91_03510</name>
</gene>
<organism evidence="2 3">
    <name type="scientific">Oceanidesulfovibrio marinus</name>
    <dbReference type="NCBI Taxonomy" id="370038"/>
    <lineage>
        <taxon>Bacteria</taxon>
        <taxon>Pseudomonadati</taxon>
        <taxon>Thermodesulfobacteriota</taxon>
        <taxon>Desulfovibrionia</taxon>
        <taxon>Desulfovibrionales</taxon>
        <taxon>Desulfovibrionaceae</taxon>
        <taxon>Oceanidesulfovibrio</taxon>
    </lineage>
</organism>
<dbReference type="Proteomes" id="UP000434052">
    <property type="component" value="Unassembled WGS sequence"/>
</dbReference>
<keyword evidence="1" id="KW-0472">Membrane</keyword>
<keyword evidence="1" id="KW-0812">Transmembrane</keyword>
<dbReference type="OrthoDB" id="5451386at2"/>
<comment type="caution">
    <text evidence="2">The sequence shown here is derived from an EMBL/GenBank/DDBJ whole genome shotgun (WGS) entry which is preliminary data.</text>
</comment>
<name>A0A6P1ZJF2_9BACT</name>
<accession>A0A6P1ZJF2</accession>
<evidence type="ECO:0000256" key="1">
    <source>
        <dbReference type="SAM" id="Phobius"/>
    </source>
</evidence>
<feature type="transmembrane region" description="Helical" evidence="1">
    <location>
        <begin position="6"/>
        <end position="26"/>
    </location>
</feature>
<reference evidence="2 3" key="1">
    <citation type="submission" date="2018-06" db="EMBL/GenBank/DDBJ databases">
        <title>Complete genome of Desulfovibrio marinus P48SEP.</title>
        <authorList>
            <person name="Crispim J.S."/>
            <person name="Vidigal P.M.P."/>
            <person name="Silva L.C.F."/>
            <person name="Araujo L.C."/>
            <person name="Laguardia C.N."/>
            <person name="Dias R.S."/>
            <person name="Sousa M.P."/>
            <person name="Paula S.O."/>
            <person name="Silva C."/>
        </authorList>
    </citation>
    <scope>NUCLEOTIDE SEQUENCE [LARGE SCALE GENOMIC DNA]</scope>
    <source>
        <strain evidence="2 3">P48SEP</strain>
    </source>
</reference>
<sequence length="286" mass="32082">MRKLPIILGILCVLLVGGYFTAMYVANKMADTKLREALAKTQDKADVAYDSVSVNLWKQNLSIADLNVKLKNGAHFTVGRVVVHDYDIKHPKRPRYATVSVHGMSIPVDKENFHDEVDSVRELGFQTVVADAALTYRWDPDVQGLVLDPLDVQVKNLGSFQLATEVDHINVKALRALEIEDLAVKRLHVTYNDVVFLQTVMQNTRKNEEELVRYVSEGIDEEIVKARDEGRANAVKSLTELGRYVEQPGKLAVDVVLDDPVKVSDVLAMRKVTDIIKLFTISISQQ</sequence>
<dbReference type="RefSeq" id="WP_144234071.1">
    <property type="nucleotide sequence ID" value="NZ_QMIF01000002.1"/>
</dbReference>
<protein>
    <submittedName>
        <fullName evidence="2">Uncharacterized protein</fullName>
    </submittedName>
</protein>
<dbReference type="EMBL" id="QMIF01000002">
    <property type="protein sequence ID" value="TVM35742.1"/>
    <property type="molecule type" value="Genomic_DNA"/>
</dbReference>